<dbReference type="GO" id="GO:0006508">
    <property type="term" value="P:proteolysis"/>
    <property type="evidence" value="ECO:0007669"/>
    <property type="project" value="UniProtKB-KW"/>
</dbReference>
<dbReference type="Proteomes" id="UP000596205">
    <property type="component" value="Chromosome 1"/>
</dbReference>
<dbReference type="Pfam" id="PF05065">
    <property type="entry name" value="Phage_capsid"/>
    <property type="match status" value="1"/>
</dbReference>
<evidence type="ECO:0000256" key="2">
    <source>
        <dbReference type="ARBA" id="ARBA00022612"/>
    </source>
</evidence>
<accession>A0A7T7AGY3</accession>
<proteinExistence type="predicted"/>
<organism evidence="7 8">
    <name type="scientific">Burkholderia anthina</name>
    <dbReference type="NCBI Taxonomy" id="179879"/>
    <lineage>
        <taxon>Bacteria</taxon>
        <taxon>Pseudomonadati</taxon>
        <taxon>Pseudomonadota</taxon>
        <taxon>Betaproteobacteria</taxon>
        <taxon>Burkholderiales</taxon>
        <taxon>Burkholderiaceae</taxon>
        <taxon>Burkholderia</taxon>
        <taxon>Burkholderia cepacia complex</taxon>
    </lineage>
</organism>
<keyword evidence="4" id="KW-0378">Hydrolase</keyword>
<dbReference type="InterPro" id="IPR024455">
    <property type="entry name" value="Phage_capsid"/>
</dbReference>
<evidence type="ECO:0000259" key="5">
    <source>
        <dbReference type="Pfam" id="PF04586"/>
    </source>
</evidence>
<evidence type="ECO:0000313" key="8">
    <source>
        <dbReference type="Proteomes" id="UP000596205"/>
    </source>
</evidence>
<evidence type="ECO:0000313" key="7">
    <source>
        <dbReference type="EMBL" id="QQK01847.1"/>
    </source>
</evidence>
<dbReference type="InterPro" id="IPR054612">
    <property type="entry name" value="Phage_capsid-like_C"/>
</dbReference>
<evidence type="ECO:0000256" key="4">
    <source>
        <dbReference type="ARBA" id="ARBA00022801"/>
    </source>
</evidence>
<feature type="domain" description="Prohead serine protease" evidence="5">
    <location>
        <begin position="61"/>
        <end position="162"/>
    </location>
</feature>
<feature type="domain" description="Phage capsid-like C-terminal" evidence="6">
    <location>
        <begin position="368"/>
        <end position="572"/>
    </location>
</feature>
<evidence type="ECO:0000256" key="1">
    <source>
        <dbReference type="ARBA" id="ARBA00004328"/>
    </source>
</evidence>
<dbReference type="EMBL" id="CP066769">
    <property type="protein sequence ID" value="QQK01847.1"/>
    <property type="molecule type" value="Genomic_DNA"/>
</dbReference>
<dbReference type="AlphaFoldDB" id="A0A7T7AGY3"/>
<protein>
    <submittedName>
        <fullName evidence="7">Phage major capsid protein</fullName>
    </submittedName>
</protein>
<dbReference type="SUPFAM" id="SSF56563">
    <property type="entry name" value="Major capsid protein gp5"/>
    <property type="match status" value="1"/>
</dbReference>
<evidence type="ECO:0000259" key="6">
    <source>
        <dbReference type="Pfam" id="PF05065"/>
    </source>
</evidence>
<dbReference type="NCBIfam" id="TIGR01554">
    <property type="entry name" value="major_cap_HK97"/>
    <property type="match status" value="1"/>
</dbReference>
<reference evidence="7 8" key="1">
    <citation type="submission" date="2020-12" db="EMBL/GenBank/DDBJ databases">
        <title>Complete genome sequence of Burkholderia anthina BJQ0011.</title>
        <authorList>
            <person name="Xu Y."/>
        </authorList>
    </citation>
    <scope>NUCLEOTIDE SEQUENCE [LARGE SCALE GENOMIC DNA]</scope>
    <source>
        <strain evidence="7 8">BJQ0011</strain>
    </source>
</reference>
<dbReference type="InterPro" id="IPR054613">
    <property type="entry name" value="Peptidase_S78_dom"/>
</dbReference>
<dbReference type="Gene3D" id="3.30.2400.10">
    <property type="entry name" value="Major capsid protein gp5"/>
    <property type="match status" value="1"/>
</dbReference>
<gene>
    <name evidence="7" type="ORF">JFN94_12215</name>
</gene>
<keyword evidence="2" id="KW-1188">Viral release from host cell</keyword>
<keyword evidence="3" id="KW-0645">Protease</keyword>
<sequence>MNRQISKFITKQTAKASNKAFSRFEVKNLDDGSRALKGIASTPTPDRAGDTVVPEGIQFKTPFPLLWQHDPSKPIGTVNKMTITAAGAEVEATIAPPGTAAYIDEAYNLIKAGLVPGLSIGFRPIDADYDKATGGFLIKSCELFELSAVTIPANADAAVQSIKAHDKSRVGAPVVRLSAPTIKESDMTIAEQLKAVAKKRADHLARQKALMDGAAADGARTLNDSEAKDYDQIGLELKSLDAHEARLKEQQAIEAKSAVPVAGGPTTHSPIIVKPNVAKGTAFTRYAIALARSKGNLMQAAEIAKQWKDSTPEVEIVLKAAVAAGTTTDPAWAGPLVQYQDMAAEFIELLRPATIVGRIEGLRRVPFNVRIPGQATGSSVGWVGEGKPAPVSALAFNTTTLGFSKVAGIVAITEELARFSTPSAEGVIQQDLISTISQFLDGQFIDPDVEAGANGLSPASITNGVKAIPASGNDAEAVRADVKKVFQAFIKANLSVAGAVWIMSETTALSLSLMLNVMGQPEFPGLTMAGGTFFGLPAILSQTVGNNIVLAKASEILFADDGGVTLDVSREASLQMDSAPVAGATELVSLWQSGFIAMKAERFINWKRRRVEGVQYISGAAYGDAAQAG</sequence>
<dbReference type="Pfam" id="PF04586">
    <property type="entry name" value="Peptidase_S78"/>
    <property type="match status" value="1"/>
</dbReference>
<comment type="subcellular location">
    <subcellularLocation>
        <location evidence="1">Virion</location>
    </subcellularLocation>
</comment>
<name>A0A7T7AGY3_9BURK</name>
<evidence type="ECO:0000256" key="3">
    <source>
        <dbReference type="ARBA" id="ARBA00022670"/>
    </source>
</evidence>
<dbReference type="SUPFAM" id="SSF50789">
    <property type="entry name" value="Herpes virus serine proteinase, assemblin"/>
    <property type="match status" value="1"/>
</dbReference>
<dbReference type="KEGG" id="bann:JFN94_12215"/>
<dbReference type="RefSeq" id="WP_199568493.1">
    <property type="nucleotide sequence ID" value="NZ_CP066769.1"/>
</dbReference>
<dbReference type="GO" id="GO:0008233">
    <property type="term" value="F:peptidase activity"/>
    <property type="evidence" value="ECO:0007669"/>
    <property type="project" value="UniProtKB-KW"/>
</dbReference>